<gene>
    <name evidence="2" type="ORF">EDD74_10191</name>
    <name evidence="1" type="ORF">FAEUMB_06770</name>
</gene>
<accession>A0A4R3JSR8</accession>
<dbReference type="EMBL" id="BHEO01000002">
    <property type="protein sequence ID" value="GBU04136.1"/>
    <property type="molecule type" value="Genomic_DNA"/>
</dbReference>
<evidence type="ECO:0000313" key="1">
    <source>
        <dbReference type="EMBL" id="GBU04136.1"/>
    </source>
</evidence>
<dbReference type="PANTHER" id="PTHR42999:SF1">
    <property type="entry name" value="PENTAPEPTIDE REPEAT-CONTAINING PROTEIN"/>
    <property type="match status" value="1"/>
</dbReference>
<dbReference type="SUPFAM" id="SSF141571">
    <property type="entry name" value="Pentapeptide repeat-like"/>
    <property type="match status" value="1"/>
</dbReference>
<reference evidence="2 3" key="2">
    <citation type="submission" date="2019-03" db="EMBL/GenBank/DDBJ databases">
        <title>Genomic Encyclopedia of Type Strains, Phase IV (KMG-IV): sequencing the most valuable type-strain genomes for metagenomic binning, comparative biology and taxonomic classification.</title>
        <authorList>
            <person name="Goeker M."/>
        </authorList>
    </citation>
    <scope>NUCLEOTIDE SEQUENCE [LARGE SCALE GENOMIC DNA]</scope>
    <source>
        <strain evidence="2 3">DSM 103426</strain>
    </source>
</reference>
<dbReference type="PANTHER" id="PTHR42999">
    <property type="entry name" value="ANTIBIOTIC RESISTANCE PROTEIN MCBG"/>
    <property type="match status" value="1"/>
</dbReference>
<dbReference type="InterPro" id="IPR052949">
    <property type="entry name" value="PA_immunity-related"/>
</dbReference>
<dbReference type="EMBL" id="SLZV01000001">
    <property type="protein sequence ID" value="TCS70243.1"/>
    <property type="molecule type" value="Genomic_DNA"/>
</dbReference>
<protein>
    <submittedName>
        <fullName evidence="2">Uncharacterized protein YjbI with pentapeptide repeats</fullName>
    </submittedName>
</protein>
<proteinExistence type="predicted"/>
<organism evidence="2 3">
    <name type="scientific">Faecalimonas umbilicata</name>
    <dbReference type="NCBI Taxonomy" id="1912855"/>
    <lineage>
        <taxon>Bacteria</taxon>
        <taxon>Bacillati</taxon>
        <taxon>Bacillota</taxon>
        <taxon>Clostridia</taxon>
        <taxon>Lachnospirales</taxon>
        <taxon>Lachnospiraceae</taxon>
        <taxon>Faecalimonas</taxon>
    </lineage>
</organism>
<name>A0A4R3JSR8_9FIRM</name>
<evidence type="ECO:0000313" key="4">
    <source>
        <dbReference type="Proteomes" id="UP000702954"/>
    </source>
</evidence>
<dbReference type="Proteomes" id="UP000702954">
    <property type="component" value="Unassembled WGS sequence"/>
</dbReference>
<dbReference type="Gene3D" id="2.160.20.80">
    <property type="entry name" value="E3 ubiquitin-protein ligase SopA"/>
    <property type="match status" value="1"/>
</dbReference>
<dbReference type="RefSeq" id="WP_008977420.1">
    <property type="nucleotide sequence ID" value="NZ_BHEO01000002.1"/>
</dbReference>
<evidence type="ECO:0000313" key="3">
    <source>
        <dbReference type="Proteomes" id="UP000294613"/>
    </source>
</evidence>
<evidence type="ECO:0000313" key="2">
    <source>
        <dbReference type="EMBL" id="TCS70243.1"/>
    </source>
</evidence>
<keyword evidence="4" id="KW-1185">Reference proteome</keyword>
<comment type="caution">
    <text evidence="2">The sequence shown here is derived from an EMBL/GenBank/DDBJ whole genome shotgun (WGS) entry which is preliminary data.</text>
</comment>
<sequence>MKRQEPLIETEPPVEVADGKELMEKKLREELPLAGVKISEIVVEEENYERIGARRTVFENCRFLACDMERCEFSDVIFRRCDFSNTNFRRGYFKRCLFENCKGVGVKMTECLISHVRFSGCMFSYANLDGSKLEYLEAAESSFRAAGISDCFCREVRWEHVELSEVNFFKTSLRKMNFTTCEIGGILISDDNSELDGAEVNLFQAVELSKRLGIIIKEEGA</sequence>
<dbReference type="Proteomes" id="UP000294613">
    <property type="component" value="Unassembled WGS sequence"/>
</dbReference>
<dbReference type="AlphaFoldDB" id="A0A4R3JSR8"/>
<reference evidence="1 4" key="1">
    <citation type="journal article" date="2018" name="Int. J. Syst. Evol. Microbiol.">
        <title>Draft Genome Sequence of Faecalimonas umbilicata JCM 30896T, an Acetate-Producing Bacterium Isolated from Human Feces.</title>
        <authorList>
            <person name="Sakamoto M."/>
            <person name="Ikeyama N."/>
            <person name="Yuki M."/>
            <person name="Ohkuma M."/>
        </authorList>
    </citation>
    <scope>NUCLEOTIDE SEQUENCE [LARGE SCALE GENOMIC DNA]</scope>
    <source>
        <strain evidence="1 4">EGH7</strain>
    </source>
</reference>
<dbReference type="Pfam" id="PF13599">
    <property type="entry name" value="Pentapeptide_4"/>
    <property type="match status" value="1"/>
</dbReference>
<dbReference type="InterPro" id="IPR001646">
    <property type="entry name" value="5peptide_repeat"/>
</dbReference>